<evidence type="ECO:0000313" key="2">
    <source>
        <dbReference type="EMBL" id="QDU38534.1"/>
    </source>
</evidence>
<dbReference type="RefSeq" id="WP_145369806.1">
    <property type="nucleotide sequence ID" value="NZ_CP036275.1"/>
</dbReference>
<proteinExistence type="predicted"/>
<evidence type="ECO:0000256" key="1">
    <source>
        <dbReference type="SAM" id="SignalP"/>
    </source>
</evidence>
<dbReference type="KEGG" id="mri:Mal4_28630"/>
<dbReference type="OrthoDB" id="289094at2"/>
<evidence type="ECO:0000313" key="3">
    <source>
        <dbReference type="Proteomes" id="UP000320496"/>
    </source>
</evidence>
<dbReference type="Proteomes" id="UP000320496">
    <property type="component" value="Chromosome"/>
</dbReference>
<dbReference type="EMBL" id="CP036275">
    <property type="protein sequence ID" value="QDU38534.1"/>
    <property type="molecule type" value="Genomic_DNA"/>
</dbReference>
<reference evidence="2 3" key="1">
    <citation type="submission" date="2019-02" db="EMBL/GenBank/DDBJ databases">
        <title>Deep-cultivation of Planctomycetes and their phenomic and genomic characterization uncovers novel biology.</title>
        <authorList>
            <person name="Wiegand S."/>
            <person name="Jogler M."/>
            <person name="Boedeker C."/>
            <person name="Pinto D."/>
            <person name="Vollmers J."/>
            <person name="Rivas-Marin E."/>
            <person name="Kohn T."/>
            <person name="Peeters S.H."/>
            <person name="Heuer A."/>
            <person name="Rast P."/>
            <person name="Oberbeckmann S."/>
            <person name="Bunk B."/>
            <person name="Jeske O."/>
            <person name="Meyerdierks A."/>
            <person name="Storesund J.E."/>
            <person name="Kallscheuer N."/>
            <person name="Luecker S."/>
            <person name="Lage O.M."/>
            <person name="Pohl T."/>
            <person name="Merkel B.J."/>
            <person name="Hornburger P."/>
            <person name="Mueller R.-W."/>
            <person name="Bruemmer F."/>
            <person name="Labrenz M."/>
            <person name="Spormann A.M."/>
            <person name="Op den Camp H."/>
            <person name="Overmann J."/>
            <person name="Amann R."/>
            <person name="Jetten M.S.M."/>
            <person name="Mascher T."/>
            <person name="Medema M.H."/>
            <person name="Devos D.P."/>
            <person name="Kaster A.-K."/>
            <person name="Ovreas L."/>
            <person name="Rohde M."/>
            <person name="Galperin M.Y."/>
            <person name="Jogler C."/>
        </authorList>
    </citation>
    <scope>NUCLEOTIDE SEQUENCE [LARGE SCALE GENOMIC DNA]</scope>
    <source>
        <strain evidence="2 3">Mal4</strain>
    </source>
</reference>
<feature type="chain" id="PRO_5021849722" evidence="1">
    <location>
        <begin position="28"/>
        <end position="145"/>
    </location>
</feature>
<sequence length="145" mass="15380" precursor="true">MRASLLCCLTVLPLTVLLVGCTGSGIATGDMSGTVTFNGEPVPYGTIEFHPASESENPGPTVSTEIHNGTFDTAESGTAVVRGPLEIRITAYPSEPADLEDETAEAEVVEPYFVGYTVEMDYTAEPVEIAVPEDAEGFDIYARND</sequence>
<keyword evidence="1" id="KW-0732">Signal</keyword>
<accession>A0A517Z7U1</accession>
<dbReference type="AlphaFoldDB" id="A0A517Z7U1"/>
<name>A0A517Z7U1_9PLAN</name>
<gene>
    <name evidence="2" type="ORF">Mal4_28630</name>
</gene>
<organism evidence="2 3">
    <name type="scientific">Maioricimonas rarisocia</name>
    <dbReference type="NCBI Taxonomy" id="2528026"/>
    <lineage>
        <taxon>Bacteria</taxon>
        <taxon>Pseudomonadati</taxon>
        <taxon>Planctomycetota</taxon>
        <taxon>Planctomycetia</taxon>
        <taxon>Planctomycetales</taxon>
        <taxon>Planctomycetaceae</taxon>
        <taxon>Maioricimonas</taxon>
    </lineage>
</organism>
<protein>
    <submittedName>
        <fullName evidence="2">Uncharacterized protein</fullName>
    </submittedName>
</protein>
<keyword evidence="3" id="KW-1185">Reference proteome</keyword>
<dbReference type="PROSITE" id="PS51257">
    <property type="entry name" value="PROKAR_LIPOPROTEIN"/>
    <property type="match status" value="1"/>
</dbReference>
<feature type="signal peptide" evidence="1">
    <location>
        <begin position="1"/>
        <end position="27"/>
    </location>
</feature>